<evidence type="ECO:0000256" key="6">
    <source>
        <dbReference type="ARBA" id="ARBA00023163"/>
    </source>
</evidence>
<evidence type="ECO:0000256" key="8">
    <source>
        <dbReference type="PROSITE-ProRule" id="PRU00094"/>
    </source>
</evidence>
<dbReference type="GO" id="GO:0043565">
    <property type="term" value="F:sequence-specific DNA binding"/>
    <property type="evidence" value="ECO:0007669"/>
    <property type="project" value="InterPro"/>
</dbReference>
<dbReference type="PROSITE" id="PS50114">
    <property type="entry name" value="GATA_ZN_FINGER_2"/>
    <property type="match status" value="1"/>
</dbReference>
<comment type="similarity">
    <text evidence="7">Belongs to the type IV zinc-finger family. Class B subfamily.</text>
</comment>
<feature type="region of interest" description="Disordered" evidence="9">
    <location>
        <begin position="86"/>
        <end position="112"/>
    </location>
</feature>
<keyword evidence="4" id="KW-0805">Transcription regulation</keyword>
<evidence type="ECO:0000256" key="5">
    <source>
        <dbReference type="ARBA" id="ARBA00023125"/>
    </source>
</evidence>
<evidence type="ECO:0000256" key="1">
    <source>
        <dbReference type="ARBA" id="ARBA00022723"/>
    </source>
</evidence>
<keyword evidence="1" id="KW-0479">Metal-binding</keyword>
<evidence type="ECO:0000256" key="2">
    <source>
        <dbReference type="ARBA" id="ARBA00022771"/>
    </source>
</evidence>
<dbReference type="Proteomes" id="UP001154282">
    <property type="component" value="Unassembled WGS sequence"/>
</dbReference>
<dbReference type="SUPFAM" id="SSF57716">
    <property type="entry name" value="Glucocorticoid receptor-like (DNA-binding domain)"/>
    <property type="match status" value="1"/>
</dbReference>
<keyword evidence="12" id="KW-1185">Reference proteome</keyword>
<dbReference type="Pfam" id="PF00320">
    <property type="entry name" value="GATA"/>
    <property type="match status" value="1"/>
</dbReference>
<keyword evidence="2 8" id="KW-0863">Zinc-finger</keyword>
<dbReference type="AlphaFoldDB" id="A0AAV0I408"/>
<sequence length="295" mass="32086">MMQRCSSSGVGGGPCSCGSYHCPQNTATGSSSSSFSMLFSPLDHYRSYDHHDPSPPADNYYSNSNSYNNNNSNYYNSSSSSVDCTLSLGTPSTRADDHRRPSSQHHQDGRRSAGGYVSNFCWDILQGTKAAVTKSPRPPTNTNNSNNNGDPLVSRRCANCDTTSTPLWRNGPRGPKSLCNACGIRFKKEERRATAATAVSAGGSGGQADHYGHPQQQQSYYGYGSNTTTSSSSASWAHQSQKMGCYSPAGEFRFIDQDGERDYQYQNSDAAGVPNFLSWRLNVTDRPGLVHDFTR</sequence>
<evidence type="ECO:0000313" key="12">
    <source>
        <dbReference type="Proteomes" id="UP001154282"/>
    </source>
</evidence>
<keyword evidence="6" id="KW-0804">Transcription</keyword>
<feature type="region of interest" description="Disordered" evidence="9">
    <location>
        <begin position="131"/>
        <end position="152"/>
    </location>
</feature>
<evidence type="ECO:0000259" key="10">
    <source>
        <dbReference type="PROSITE" id="PS50114"/>
    </source>
</evidence>
<accession>A0AAV0I408</accession>
<organism evidence="11 12">
    <name type="scientific">Linum tenue</name>
    <dbReference type="NCBI Taxonomy" id="586396"/>
    <lineage>
        <taxon>Eukaryota</taxon>
        <taxon>Viridiplantae</taxon>
        <taxon>Streptophyta</taxon>
        <taxon>Embryophyta</taxon>
        <taxon>Tracheophyta</taxon>
        <taxon>Spermatophyta</taxon>
        <taxon>Magnoliopsida</taxon>
        <taxon>eudicotyledons</taxon>
        <taxon>Gunneridae</taxon>
        <taxon>Pentapetalae</taxon>
        <taxon>rosids</taxon>
        <taxon>fabids</taxon>
        <taxon>Malpighiales</taxon>
        <taxon>Linaceae</taxon>
        <taxon>Linum</taxon>
    </lineage>
</organism>
<name>A0AAV0I408_9ROSI</name>
<dbReference type="GO" id="GO:0006355">
    <property type="term" value="P:regulation of DNA-templated transcription"/>
    <property type="evidence" value="ECO:0007669"/>
    <property type="project" value="InterPro"/>
</dbReference>
<evidence type="ECO:0000313" key="11">
    <source>
        <dbReference type="EMBL" id="CAI0392256.1"/>
    </source>
</evidence>
<evidence type="ECO:0000256" key="7">
    <source>
        <dbReference type="ARBA" id="ARBA00024019"/>
    </source>
</evidence>
<keyword evidence="3" id="KW-0862">Zinc</keyword>
<proteinExistence type="inferred from homology"/>
<evidence type="ECO:0000256" key="3">
    <source>
        <dbReference type="ARBA" id="ARBA00022833"/>
    </source>
</evidence>
<evidence type="ECO:0000256" key="9">
    <source>
        <dbReference type="SAM" id="MobiDB-lite"/>
    </source>
</evidence>
<feature type="domain" description="GATA-type" evidence="10">
    <location>
        <begin position="151"/>
        <end position="187"/>
    </location>
</feature>
<feature type="compositionally biased region" description="Basic and acidic residues" evidence="9">
    <location>
        <begin position="94"/>
        <end position="111"/>
    </location>
</feature>
<dbReference type="PANTHER" id="PTHR46813">
    <property type="entry name" value="GATA TRANSCRIPTION FACTOR 18"/>
    <property type="match status" value="1"/>
</dbReference>
<dbReference type="GO" id="GO:0008270">
    <property type="term" value="F:zinc ion binding"/>
    <property type="evidence" value="ECO:0007669"/>
    <property type="project" value="UniProtKB-KW"/>
</dbReference>
<evidence type="ECO:0000256" key="4">
    <source>
        <dbReference type="ARBA" id="ARBA00023015"/>
    </source>
</evidence>
<dbReference type="InterPro" id="IPR013088">
    <property type="entry name" value="Znf_NHR/GATA"/>
</dbReference>
<keyword evidence="5" id="KW-0238">DNA-binding</keyword>
<reference evidence="11" key="1">
    <citation type="submission" date="2022-08" db="EMBL/GenBank/DDBJ databases">
        <authorList>
            <person name="Gutierrez-Valencia J."/>
        </authorList>
    </citation>
    <scope>NUCLEOTIDE SEQUENCE</scope>
</reference>
<protein>
    <recommendedName>
        <fullName evidence="10">GATA-type domain-containing protein</fullName>
    </recommendedName>
</protein>
<comment type="caution">
    <text evidence="11">The sequence shown here is derived from an EMBL/GenBank/DDBJ whole genome shotgun (WGS) entry which is preliminary data.</text>
</comment>
<dbReference type="PROSITE" id="PS00344">
    <property type="entry name" value="GATA_ZN_FINGER_1"/>
    <property type="match status" value="1"/>
</dbReference>
<dbReference type="PANTHER" id="PTHR46813:SF16">
    <property type="entry name" value="GATA TRANSCRIPTION FACTOR 18"/>
    <property type="match status" value="1"/>
</dbReference>
<dbReference type="EMBL" id="CAMGYJ010000003">
    <property type="protein sequence ID" value="CAI0392256.1"/>
    <property type="molecule type" value="Genomic_DNA"/>
</dbReference>
<gene>
    <name evidence="11" type="ORF">LITE_LOCUS7474</name>
</gene>
<dbReference type="Gene3D" id="3.30.50.10">
    <property type="entry name" value="Erythroid Transcription Factor GATA-1, subunit A"/>
    <property type="match status" value="1"/>
</dbReference>
<dbReference type="InterPro" id="IPR000679">
    <property type="entry name" value="Znf_GATA"/>
</dbReference>
<dbReference type="CDD" id="cd00202">
    <property type="entry name" value="ZnF_GATA"/>
    <property type="match status" value="1"/>
</dbReference>
<dbReference type="SMART" id="SM00401">
    <property type="entry name" value="ZnF_GATA"/>
    <property type="match status" value="1"/>
</dbReference>